<name>A0A9P3PYF7_LYOSH</name>
<feature type="region of interest" description="Disordered" evidence="1">
    <location>
        <begin position="1"/>
        <end position="42"/>
    </location>
</feature>
<feature type="region of interest" description="Disordered" evidence="1">
    <location>
        <begin position="87"/>
        <end position="125"/>
    </location>
</feature>
<dbReference type="AlphaFoldDB" id="A0A9P3PYF7"/>
<reference evidence="2" key="1">
    <citation type="submission" date="2022-07" db="EMBL/GenBank/DDBJ databases">
        <title>The genome of Lyophyllum shimeji provides insight into the initial evolution of ectomycorrhizal fungal genome.</title>
        <authorList>
            <person name="Kobayashi Y."/>
            <person name="Shibata T."/>
            <person name="Hirakawa H."/>
            <person name="Shigenobu S."/>
            <person name="Nishiyama T."/>
            <person name="Yamada A."/>
            <person name="Hasebe M."/>
            <person name="Kawaguchi M."/>
        </authorList>
    </citation>
    <scope>NUCLEOTIDE SEQUENCE</scope>
    <source>
        <strain evidence="2">AT787</strain>
    </source>
</reference>
<accession>A0A9P3PYF7</accession>
<gene>
    <name evidence="2" type="ORF">LshimejAT787_1402960</name>
</gene>
<feature type="compositionally biased region" description="Polar residues" evidence="1">
    <location>
        <begin position="106"/>
        <end position="125"/>
    </location>
</feature>
<protein>
    <submittedName>
        <fullName evidence="2">Uncharacterized protein</fullName>
    </submittedName>
</protein>
<sequence>MNVQEPYLSRIQKQAPLPEFEDQVHRAESADPPNATLGLSTKRRKKVRICNLTSLSSKSGLIGIVEDQISPEVDGLKGLLLQKQGRREYGSLAPDSQPLQRRWDRQSQSQLKLSDWQTTPHQAAV</sequence>
<evidence type="ECO:0000256" key="1">
    <source>
        <dbReference type="SAM" id="MobiDB-lite"/>
    </source>
</evidence>
<dbReference type="EMBL" id="BRPK01000014">
    <property type="protein sequence ID" value="GLB43784.1"/>
    <property type="molecule type" value="Genomic_DNA"/>
</dbReference>
<organism evidence="2 3">
    <name type="scientific">Lyophyllum shimeji</name>
    <name type="common">Hon-shimeji</name>
    <name type="synonym">Tricholoma shimeji</name>
    <dbReference type="NCBI Taxonomy" id="47721"/>
    <lineage>
        <taxon>Eukaryota</taxon>
        <taxon>Fungi</taxon>
        <taxon>Dikarya</taxon>
        <taxon>Basidiomycota</taxon>
        <taxon>Agaricomycotina</taxon>
        <taxon>Agaricomycetes</taxon>
        <taxon>Agaricomycetidae</taxon>
        <taxon>Agaricales</taxon>
        <taxon>Tricholomatineae</taxon>
        <taxon>Lyophyllaceae</taxon>
        <taxon>Lyophyllum</taxon>
    </lineage>
</organism>
<proteinExistence type="predicted"/>
<evidence type="ECO:0000313" key="3">
    <source>
        <dbReference type="Proteomes" id="UP001063166"/>
    </source>
</evidence>
<dbReference type="Proteomes" id="UP001063166">
    <property type="component" value="Unassembled WGS sequence"/>
</dbReference>
<comment type="caution">
    <text evidence="2">The sequence shown here is derived from an EMBL/GenBank/DDBJ whole genome shotgun (WGS) entry which is preliminary data.</text>
</comment>
<keyword evidence="3" id="KW-1185">Reference proteome</keyword>
<evidence type="ECO:0000313" key="2">
    <source>
        <dbReference type="EMBL" id="GLB43784.1"/>
    </source>
</evidence>